<dbReference type="InterPro" id="IPR014710">
    <property type="entry name" value="RmlC-like_jellyroll"/>
</dbReference>
<keyword evidence="4" id="KW-1185">Reference proteome</keyword>
<dbReference type="InterPro" id="IPR011051">
    <property type="entry name" value="RmlC_Cupin_sf"/>
</dbReference>
<evidence type="ECO:0000259" key="2">
    <source>
        <dbReference type="Pfam" id="PF06172"/>
    </source>
</evidence>
<dbReference type="InterPro" id="IPR039935">
    <property type="entry name" value="YML079W-like"/>
</dbReference>
<sequence>MASTLDSSLPILEPHYPPRSDPSKPPSSEPPHLATLISALQLRAHVEGGYFAETDRAKLRIPNPFKDQGVQSTGQLAKAGYAADSTDATRAASTTILYLLTPGSPQGCFHRNRGRTIHTLIKGRGRYVLLHADEVTGPARAEVFTVGLDVAKGERVQWIVEGGKYKASYLLPDGEGRDEGLLIAETVVPGFEFEDHDFLTDERAAELLRPEQIKEVNWLLRGN</sequence>
<dbReference type="Proteomes" id="UP000799439">
    <property type="component" value="Unassembled WGS sequence"/>
</dbReference>
<dbReference type="Gene3D" id="2.60.120.10">
    <property type="entry name" value="Jelly Rolls"/>
    <property type="match status" value="1"/>
</dbReference>
<dbReference type="SUPFAM" id="SSF51182">
    <property type="entry name" value="RmlC-like cupins"/>
    <property type="match status" value="1"/>
</dbReference>
<proteinExistence type="predicted"/>
<dbReference type="PANTHER" id="PTHR33387:SF3">
    <property type="entry name" value="DUF985 DOMAIN-CONTAINING PROTEIN"/>
    <property type="match status" value="1"/>
</dbReference>
<reference evidence="3" key="1">
    <citation type="journal article" date="2020" name="Stud. Mycol.">
        <title>101 Dothideomycetes genomes: a test case for predicting lifestyles and emergence of pathogens.</title>
        <authorList>
            <person name="Haridas S."/>
            <person name="Albert R."/>
            <person name="Binder M."/>
            <person name="Bloem J."/>
            <person name="Labutti K."/>
            <person name="Salamov A."/>
            <person name="Andreopoulos B."/>
            <person name="Baker S."/>
            <person name="Barry K."/>
            <person name="Bills G."/>
            <person name="Bluhm B."/>
            <person name="Cannon C."/>
            <person name="Castanera R."/>
            <person name="Culley D."/>
            <person name="Daum C."/>
            <person name="Ezra D."/>
            <person name="Gonzalez J."/>
            <person name="Henrissat B."/>
            <person name="Kuo A."/>
            <person name="Liang C."/>
            <person name="Lipzen A."/>
            <person name="Lutzoni F."/>
            <person name="Magnuson J."/>
            <person name="Mondo S."/>
            <person name="Nolan M."/>
            <person name="Ohm R."/>
            <person name="Pangilinan J."/>
            <person name="Park H.-J."/>
            <person name="Ramirez L."/>
            <person name="Alfaro M."/>
            <person name="Sun H."/>
            <person name="Tritt A."/>
            <person name="Yoshinaga Y."/>
            <person name="Zwiers L.-H."/>
            <person name="Turgeon B."/>
            <person name="Goodwin S."/>
            <person name="Spatafora J."/>
            <person name="Crous P."/>
            <person name="Grigoriev I."/>
        </authorList>
    </citation>
    <scope>NUCLEOTIDE SEQUENCE</scope>
    <source>
        <strain evidence="3">CBS 260.36</strain>
    </source>
</reference>
<name>A0A9P4J995_9PEZI</name>
<evidence type="ECO:0000313" key="3">
    <source>
        <dbReference type="EMBL" id="KAF2157191.1"/>
    </source>
</evidence>
<comment type="caution">
    <text evidence="3">The sequence shown here is derived from an EMBL/GenBank/DDBJ whole genome shotgun (WGS) entry which is preliminary data.</text>
</comment>
<dbReference type="Pfam" id="PF06172">
    <property type="entry name" value="Cupin_5"/>
    <property type="match status" value="1"/>
</dbReference>
<feature type="region of interest" description="Disordered" evidence="1">
    <location>
        <begin position="1"/>
        <end position="31"/>
    </location>
</feature>
<protein>
    <recommendedName>
        <fullName evidence="2">DUF985 domain-containing protein</fullName>
    </recommendedName>
</protein>
<evidence type="ECO:0000313" key="4">
    <source>
        <dbReference type="Proteomes" id="UP000799439"/>
    </source>
</evidence>
<evidence type="ECO:0000256" key="1">
    <source>
        <dbReference type="SAM" id="MobiDB-lite"/>
    </source>
</evidence>
<dbReference type="AlphaFoldDB" id="A0A9P4J995"/>
<dbReference type="InterPro" id="IPR009327">
    <property type="entry name" value="Cupin_DUF985"/>
</dbReference>
<dbReference type="CDD" id="cd06121">
    <property type="entry name" value="cupin_YML079wp"/>
    <property type="match status" value="1"/>
</dbReference>
<dbReference type="OrthoDB" id="6614653at2759"/>
<dbReference type="PANTHER" id="PTHR33387">
    <property type="entry name" value="RMLC-LIKE JELLY ROLL FOLD PROTEIN"/>
    <property type="match status" value="1"/>
</dbReference>
<accession>A0A9P4J995</accession>
<dbReference type="EMBL" id="ML996081">
    <property type="protein sequence ID" value="KAF2157191.1"/>
    <property type="molecule type" value="Genomic_DNA"/>
</dbReference>
<organism evidence="3 4">
    <name type="scientific">Myriangium duriaei CBS 260.36</name>
    <dbReference type="NCBI Taxonomy" id="1168546"/>
    <lineage>
        <taxon>Eukaryota</taxon>
        <taxon>Fungi</taxon>
        <taxon>Dikarya</taxon>
        <taxon>Ascomycota</taxon>
        <taxon>Pezizomycotina</taxon>
        <taxon>Dothideomycetes</taxon>
        <taxon>Dothideomycetidae</taxon>
        <taxon>Myriangiales</taxon>
        <taxon>Myriangiaceae</taxon>
        <taxon>Myriangium</taxon>
    </lineage>
</organism>
<gene>
    <name evidence="3" type="ORF">K461DRAFT_250014</name>
</gene>
<feature type="domain" description="DUF985" evidence="2">
    <location>
        <begin position="35"/>
        <end position="198"/>
    </location>
</feature>